<keyword evidence="3" id="KW-1185">Reference proteome</keyword>
<organism evidence="2 3">
    <name type="scientific">Luteipulveratus flavus</name>
    <dbReference type="NCBI Taxonomy" id="3031728"/>
    <lineage>
        <taxon>Bacteria</taxon>
        <taxon>Bacillati</taxon>
        <taxon>Actinomycetota</taxon>
        <taxon>Actinomycetes</taxon>
        <taxon>Micrococcales</taxon>
        <taxon>Dermacoccaceae</taxon>
        <taxon>Luteipulveratus</taxon>
    </lineage>
</organism>
<feature type="compositionally biased region" description="Polar residues" evidence="1">
    <location>
        <begin position="149"/>
        <end position="168"/>
    </location>
</feature>
<gene>
    <name evidence="2" type="ORF">P4R38_01145</name>
</gene>
<dbReference type="Proteomes" id="UP001528912">
    <property type="component" value="Unassembled WGS sequence"/>
</dbReference>
<name>A0ABT6C3H2_9MICO</name>
<dbReference type="RefSeq" id="WP_277190627.1">
    <property type="nucleotide sequence ID" value="NZ_JAROAV010000004.1"/>
</dbReference>
<feature type="region of interest" description="Disordered" evidence="1">
    <location>
        <begin position="269"/>
        <end position="317"/>
    </location>
</feature>
<evidence type="ECO:0000313" key="3">
    <source>
        <dbReference type="Proteomes" id="UP001528912"/>
    </source>
</evidence>
<feature type="compositionally biased region" description="Low complexity" evidence="1">
    <location>
        <begin position="95"/>
        <end position="119"/>
    </location>
</feature>
<feature type="compositionally biased region" description="Polar residues" evidence="1">
    <location>
        <begin position="76"/>
        <end position="91"/>
    </location>
</feature>
<evidence type="ECO:0000313" key="2">
    <source>
        <dbReference type="EMBL" id="MDF8262847.1"/>
    </source>
</evidence>
<proteinExistence type="predicted"/>
<protein>
    <submittedName>
        <fullName evidence="2">Uncharacterized protein</fullName>
    </submittedName>
</protein>
<accession>A0ABT6C3H2</accession>
<reference evidence="2 3" key="1">
    <citation type="submission" date="2023-03" db="EMBL/GenBank/DDBJ databases">
        <title>YIM 133296 draft genome.</title>
        <authorList>
            <person name="Xiong L."/>
        </authorList>
    </citation>
    <scope>NUCLEOTIDE SEQUENCE [LARGE SCALE GENOMIC DNA]</scope>
    <source>
        <strain evidence="2 3">YIM 133296</strain>
    </source>
</reference>
<dbReference type="EMBL" id="JAROAV010000004">
    <property type="protein sequence ID" value="MDF8262847.1"/>
    <property type="molecule type" value="Genomic_DNA"/>
</dbReference>
<evidence type="ECO:0000256" key="1">
    <source>
        <dbReference type="SAM" id="MobiDB-lite"/>
    </source>
</evidence>
<comment type="caution">
    <text evidence="2">The sequence shown here is derived from an EMBL/GenBank/DDBJ whole genome shotgun (WGS) entry which is preliminary data.</text>
</comment>
<feature type="compositionally biased region" description="Polar residues" evidence="1">
    <location>
        <begin position="120"/>
        <end position="138"/>
    </location>
</feature>
<feature type="compositionally biased region" description="Low complexity" evidence="1">
    <location>
        <begin position="276"/>
        <end position="307"/>
    </location>
</feature>
<feature type="region of interest" description="Disordered" evidence="1">
    <location>
        <begin position="76"/>
        <end position="177"/>
    </location>
</feature>
<sequence>MSEDLERLLRDAFEASASRVTPHDLDTDRERDLRRVLAAPLPPERTTRRSLYVATAGLAAAAMVVGAVVVTHEPDSTAQLAGEPSTSSPSNEIGLPQLPSSQSSAPRTAPATPSRTATSVGGQSRPQPTRSAATSSGPTREASVPPPTSASSITGTSRPTAEQPTVASTAAPGSVSGPLAVPSEFVAQGEMSSIPMPPDLTYVVVRRSSGYVQIRVSNAMQLTRYLDNNTALGGWPRDAGGYHSPSSTMAASVPTAVDSTSEAGLFSLFVDTTDQPTSTASPTSGSSPSAVPPGSGSGDSTATDGPGSADGVSTPGS</sequence>